<reference evidence="2" key="1">
    <citation type="submission" date="2020-11" db="EMBL/GenBank/DDBJ databases">
        <authorList>
            <person name="Whiteford S."/>
        </authorList>
    </citation>
    <scope>NUCLEOTIDE SEQUENCE</scope>
</reference>
<gene>
    <name evidence="2" type="ORF">PLXY2_LOCUS15055</name>
</gene>
<dbReference type="Proteomes" id="UP000653454">
    <property type="component" value="Unassembled WGS sequence"/>
</dbReference>
<evidence type="ECO:0000256" key="1">
    <source>
        <dbReference type="SAM" id="MobiDB-lite"/>
    </source>
</evidence>
<sequence length="109" mass="12080">MSEAVGNSFFMTFALWYAFIGYKYYNGDFPCSVEDNKDTADTTSSPPPNTSNKPLLAVKVNAAPEPPKTEVKQVKSEVKPTAEIEVKLEEQSAKIEITAQPTLNLDEFE</sequence>
<comment type="caution">
    <text evidence="2">The sequence shown here is derived from an EMBL/GenBank/DDBJ whole genome shotgun (WGS) entry which is preliminary data.</text>
</comment>
<dbReference type="AlphaFoldDB" id="A0A8S4G828"/>
<dbReference type="EMBL" id="CAJHNJ030000161">
    <property type="protein sequence ID" value="CAG9136816.1"/>
    <property type="molecule type" value="Genomic_DNA"/>
</dbReference>
<accession>A0A8S4G828</accession>
<evidence type="ECO:0000313" key="3">
    <source>
        <dbReference type="Proteomes" id="UP000653454"/>
    </source>
</evidence>
<proteinExistence type="predicted"/>
<evidence type="ECO:0000313" key="2">
    <source>
        <dbReference type="EMBL" id="CAG9136816.1"/>
    </source>
</evidence>
<name>A0A8S4G828_PLUXY</name>
<feature type="region of interest" description="Disordered" evidence="1">
    <location>
        <begin position="33"/>
        <end position="55"/>
    </location>
</feature>
<protein>
    <submittedName>
        <fullName evidence="2">(diamondback moth) hypothetical protein</fullName>
    </submittedName>
</protein>
<organism evidence="2 3">
    <name type="scientific">Plutella xylostella</name>
    <name type="common">Diamondback moth</name>
    <name type="synonym">Plutella maculipennis</name>
    <dbReference type="NCBI Taxonomy" id="51655"/>
    <lineage>
        <taxon>Eukaryota</taxon>
        <taxon>Metazoa</taxon>
        <taxon>Ecdysozoa</taxon>
        <taxon>Arthropoda</taxon>
        <taxon>Hexapoda</taxon>
        <taxon>Insecta</taxon>
        <taxon>Pterygota</taxon>
        <taxon>Neoptera</taxon>
        <taxon>Endopterygota</taxon>
        <taxon>Lepidoptera</taxon>
        <taxon>Glossata</taxon>
        <taxon>Ditrysia</taxon>
        <taxon>Yponomeutoidea</taxon>
        <taxon>Plutellidae</taxon>
        <taxon>Plutella</taxon>
    </lineage>
</organism>
<keyword evidence="3" id="KW-1185">Reference proteome</keyword>